<dbReference type="PRINTS" id="PR00380">
    <property type="entry name" value="KINESINHEAVY"/>
</dbReference>
<dbReference type="EnsemblMetazoa" id="CLYHEMT015404.1">
    <property type="protein sequence ID" value="CLYHEMP015404.1"/>
    <property type="gene ID" value="CLYHEMG015404"/>
</dbReference>
<feature type="coiled-coil region" evidence="6">
    <location>
        <begin position="934"/>
        <end position="961"/>
    </location>
</feature>
<organism evidence="9 10">
    <name type="scientific">Clytia hemisphaerica</name>
    <dbReference type="NCBI Taxonomy" id="252671"/>
    <lineage>
        <taxon>Eukaryota</taxon>
        <taxon>Metazoa</taxon>
        <taxon>Cnidaria</taxon>
        <taxon>Hydrozoa</taxon>
        <taxon>Hydroidolina</taxon>
        <taxon>Leptothecata</taxon>
        <taxon>Obeliida</taxon>
        <taxon>Clytiidae</taxon>
        <taxon>Clytia</taxon>
    </lineage>
</organism>
<feature type="region of interest" description="Disordered" evidence="7">
    <location>
        <begin position="1616"/>
        <end position="1636"/>
    </location>
</feature>
<dbReference type="RefSeq" id="XP_066916448.1">
    <property type="nucleotide sequence ID" value="XM_067060347.1"/>
</dbReference>
<keyword evidence="3 5" id="KW-0067">ATP-binding</keyword>
<protein>
    <recommendedName>
        <fullName evidence="8">Kinesin motor domain-containing protein</fullName>
    </recommendedName>
</protein>
<sequence>MLYRYGHVATGGHRQTPNNPMLSKNANGKRGDVVNHQRKSYKMVSQQPPMAVNHMHTPMVYQMSTATTQQQYTQHYQQYSSIPSTHHKMDSTNPNQQTSSMNNVQCRPCLNRFLELRNQAINRMTMEYQKIWTGQGVPAIDSLNHLVYQSLRLSDHELTGTVNGKCLYCDSHVETLKKSALEVVKTQFNPFLRNMIPYNNDTNNLTAADQQQQQSMLVDRNVTTRGESTDTFNGYRVPGLNNTVGDSRSNDVTLHQYTNLHQPDMGKSTTNQSAPSNTTNPTNQNSTRSAMTSQFFVEAAKKYNVRKNRSSSSSKHKNKESSSLFPTNFTNMLKQSSPSNPPGLFKYMGRRVDGKVSVMLRVQPSINDQSDNSLIEIDLRKKQISFLQPNAPSSTPLDANQAPPPSQPKYFGFDNIFTPEERHDRISSGSLLDVLHAVINGGDGALVTYGGPGTGKTRTMVGQDGSSTTAGILPCAIAWLYSLIDDCKQRTGARISIRVSAVEVVGRNEELKDLLADQASGTDSIDSHSASPGIYLREDPVGGINLENVSEPQAANKEKAGFYLDAALASRSAEKDNQGVTQNSHMIFTFHIYQYRVEKNARKIPSGSVPQYSGGRSRLHLIDLSYVNQNFEEKTSQPSQAPSHAALGQIMITMLNGNKKVTLFKDSKISRLLRDSIGNQTCRTTVIAHVSAEEKSARKTLQTLNITQKIQRKRRKRNKNYSSSSDQSSCDEGGKPKFRVQHPLISTRAIEDTYNCSDYNTSSAGEDSCDTVIYMGSSGGHLSDRDLTDNERPPSPNTMKIMKLKLSSSEDENTDTGSDIMPCADSTEDLRMRLKTLEECEEKTSSQAPLSPPPSLLIAKKPIAPIERAVNVVAPLVVKETPIIEEETTPKTPDMTKPLTPPPQTAEEVKREISMTFNAQDTTPKQEAAMDLERNVSEKDLRNHEKRIEKLLTDFNALSDDEENSVEKQNRRNNSYTRGDGYLSDAATSLLRNFRRTTSTSSARDGYISAPEYSKKPVQIVRGMVRKQTSLDEEEVIEKLKKLSNQDETEKETCLDDILNNVKTSTPKSDLSKQPTTNDPLKIQPLTVGRFSCIREASNGESPKLAPQKNLSGIALQEIDETDLSRECQPSTSRVEEEPTLNASTDIAGRLQNLNHIITVSSVPNFSVAKKPSLSNLPSSPTMPIRQNLSRDLLESVNKDRMFSPPSFERSYSREDTISVVSAYESDAYDSDALASPALGGGRSGRNPTRLRYRWSTVYEEPEDKKSEKHKSRKPVVDGEGKPARVITSPKSFAKNQHQNSKNSLTSRFTKSPKNEKKSSETPKSPKKLFSSSSSSKTTDMPLSPKSGKSKFSILSPKSERKNKKSNSGNNHSPDKRMSGCSEASSGLDSGIHSQTSSLRSGEEIKVDDSTIVREEVRSTKHKLWPFGRSKSRKSSRSLSGYVSDSVTESRSRRSRFFSRSSKSSLSNTEGYCSGYETSVTEGGLTSCTEDNYTTDNESVTGKKKKKRFLGFRRRSTSDLSSTRGRVKKPLWFDSKRGCQSDTEDLQLKVYQIDDPQQVNKRKSSGKKESQNMPSRQHPQQQQTSRHIEGLRTQNEQLKKPIGYMKYQPAAVPSYNPNHHPQQSYLQHQHPHPPHQQIAQHSSFTQQQLHQHQIQQQQHFQRHQQAMKNHHIQVVTCFDRTSRKVTQI</sequence>
<keyword evidence="2 5" id="KW-0547">Nucleotide-binding</keyword>
<feature type="region of interest" description="Disordered" evidence="7">
    <location>
        <begin position="1260"/>
        <end position="1505"/>
    </location>
</feature>
<evidence type="ECO:0000313" key="10">
    <source>
        <dbReference type="Proteomes" id="UP000594262"/>
    </source>
</evidence>
<feature type="compositionally biased region" description="Basic residues" evidence="7">
    <location>
        <begin position="1420"/>
        <end position="1436"/>
    </location>
</feature>
<evidence type="ECO:0000256" key="1">
    <source>
        <dbReference type="ARBA" id="ARBA00004245"/>
    </source>
</evidence>
<feature type="compositionally biased region" description="Polar residues" evidence="7">
    <location>
        <begin position="13"/>
        <end position="26"/>
    </location>
</feature>
<feature type="compositionally biased region" description="Low complexity" evidence="7">
    <location>
        <begin position="1458"/>
        <end position="1467"/>
    </location>
</feature>
<feature type="region of interest" description="Disordered" evidence="7">
    <location>
        <begin position="8"/>
        <end position="31"/>
    </location>
</feature>
<feature type="compositionally biased region" description="Polar residues" evidence="7">
    <location>
        <begin position="91"/>
        <end position="102"/>
    </location>
</feature>
<name>A0A7M5WZX1_9CNID</name>
<accession>A0A7M5WZX1</accession>
<feature type="compositionally biased region" description="Polar residues" evidence="7">
    <location>
        <begin position="1571"/>
        <end position="1585"/>
    </location>
</feature>
<keyword evidence="6" id="KW-0175">Coiled coil</keyword>
<feature type="region of interest" description="Disordered" evidence="7">
    <location>
        <begin position="961"/>
        <end position="982"/>
    </location>
</feature>
<feature type="region of interest" description="Disordered" evidence="7">
    <location>
        <begin position="83"/>
        <end position="102"/>
    </location>
</feature>
<feature type="region of interest" description="Disordered" evidence="7">
    <location>
        <begin position="209"/>
        <end position="289"/>
    </location>
</feature>
<feature type="region of interest" description="Disordered" evidence="7">
    <location>
        <begin position="1547"/>
        <end position="1588"/>
    </location>
</feature>
<evidence type="ECO:0000259" key="8">
    <source>
        <dbReference type="PROSITE" id="PS50067"/>
    </source>
</evidence>
<proteinExistence type="inferred from homology"/>
<keyword evidence="4" id="KW-0963">Cytoplasm</keyword>
<feature type="compositionally biased region" description="Polar residues" evidence="7">
    <location>
        <begin position="240"/>
        <end position="261"/>
    </location>
</feature>
<keyword evidence="4" id="KW-0206">Cytoskeleton</keyword>
<evidence type="ECO:0000256" key="6">
    <source>
        <dbReference type="SAM" id="Coils"/>
    </source>
</evidence>
<comment type="subcellular location">
    <subcellularLocation>
        <location evidence="1">Cytoplasm</location>
        <location evidence="1">Cytoskeleton</location>
    </subcellularLocation>
</comment>
<feature type="region of interest" description="Disordered" evidence="7">
    <location>
        <begin position="709"/>
        <end position="738"/>
    </location>
</feature>
<feature type="compositionally biased region" description="Basic residues" evidence="7">
    <location>
        <begin position="710"/>
        <end position="719"/>
    </location>
</feature>
<feature type="compositionally biased region" description="Low complexity" evidence="7">
    <location>
        <begin position="268"/>
        <end position="289"/>
    </location>
</feature>
<evidence type="ECO:0000256" key="4">
    <source>
        <dbReference type="ARBA" id="ARBA00023212"/>
    </source>
</evidence>
<dbReference type="SUPFAM" id="SSF52540">
    <property type="entry name" value="P-loop containing nucleoside triphosphate hydrolases"/>
    <property type="match status" value="1"/>
</dbReference>
<evidence type="ECO:0000256" key="2">
    <source>
        <dbReference type="ARBA" id="ARBA00022741"/>
    </source>
</evidence>
<dbReference type="Proteomes" id="UP000594262">
    <property type="component" value="Unplaced"/>
</dbReference>
<dbReference type="SMART" id="SM00129">
    <property type="entry name" value="KISc"/>
    <property type="match status" value="1"/>
</dbReference>
<dbReference type="GO" id="GO:0005856">
    <property type="term" value="C:cytoskeleton"/>
    <property type="evidence" value="ECO:0007669"/>
    <property type="project" value="UniProtKB-SubCell"/>
</dbReference>
<dbReference type="OrthoDB" id="8862460at2759"/>
<dbReference type="Pfam" id="PF00225">
    <property type="entry name" value="Kinesin"/>
    <property type="match status" value="1"/>
</dbReference>
<evidence type="ECO:0000256" key="3">
    <source>
        <dbReference type="ARBA" id="ARBA00022840"/>
    </source>
</evidence>
<feature type="compositionally biased region" description="Polar residues" evidence="7">
    <location>
        <begin position="1289"/>
        <end position="1309"/>
    </location>
</feature>
<keyword evidence="5" id="KW-0505">Motor protein</keyword>
<evidence type="ECO:0000256" key="5">
    <source>
        <dbReference type="PROSITE-ProRule" id="PRU00283"/>
    </source>
</evidence>
<feature type="compositionally biased region" description="Polar residues" evidence="7">
    <location>
        <begin position="1468"/>
        <end position="1500"/>
    </location>
</feature>
<feature type="compositionally biased region" description="Low complexity" evidence="7">
    <location>
        <begin position="1619"/>
        <end position="1628"/>
    </location>
</feature>
<dbReference type="InterPro" id="IPR001752">
    <property type="entry name" value="Kinesin_motor_dom"/>
</dbReference>
<dbReference type="InterPro" id="IPR027417">
    <property type="entry name" value="P-loop_NTPase"/>
</dbReference>
<feature type="compositionally biased region" description="Basic residues" evidence="7">
    <location>
        <begin position="303"/>
        <end position="318"/>
    </location>
</feature>
<dbReference type="PANTHER" id="PTHR21608">
    <property type="entry name" value="KINESIN-LIKE PROTEIN CG14535"/>
    <property type="match status" value="1"/>
</dbReference>
<dbReference type="InterPro" id="IPR027640">
    <property type="entry name" value="Kinesin-like_fam"/>
</dbReference>
<dbReference type="GO" id="GO:0007018">
    <property type="term" value="P:microtubule-based movement"/>
    <property type="evidence" value="ECO:0007669"/>
    <property type="project" value="InterPro"/>
</dbReference>
<feature type="binding site" evidence="5">
    <location>
        <begin position="450"/>
        <end position="457"/>
    </location>
    <ligand>
        <name>ATP</name>
        <dbReference type="ChEBI" id="CHEBI:30616"/>
    </ligand>
</feature>
<feature type="compositionally biased region" description="Basic and acidic residues" evidence="7">
    <location>
        <begin position="1401"/>
        <end position="1419"/>
    </location>
</feature>
<evidence type="ECO:0000313" key="9">
    <source>
        <dbReference type="EnsemblMetazoa" id="CLYHEMP015404.1"/>
    </source>
</evidence>
<feature type="compositionally biased region" description="Polar residues" evidence="7">
    <location>
        <begin position="324"/>
        <end position="338"/>
    </location>
</feature>
<dbReference type="InterPro" id="IPR036961">
    <property type="entry name" value="Kinesin_motor_dom_sf"/>
</dbReference>
<feature type="compositionally biased region" description="Low complexity" evidence="7">
    <location>
        <begin position="1328"/>
        <end position="1337"/>
    </location>
</feature>
<feature type="compositionally biased region" description="Polar residues" evidence="7">
    <location>
        <begin position="1382"/>
        <end position="1400"/>
    </location>
</feature>
<dbReference type="Gene3D" id="3.40.850.10">
    <property type="entry name" value="Kinesin motor domain"/>
    <property type="match status" value="1"/>
</dbReference>
<feature type="domain" description="Kinesin motor" evidence="8">
    <location>
        <begin position="355"/>
        <end position="713"/>
    </location>
</feature>
<dbReference type="GeneID" id="136803625"/>
<keyword evidence="10" id="KW-1185">Reference proteome</keyword>
<evidence type="ECO:0000256" key="7">
    <source>
        <dbReference type="SAM" id="MobiDB-lite"/>
    </source>
</evidence>
<reference evidence="9" key="1">
    <citation type="submission" date="2021-01" db="UniProtKB">
        <authorList>
            <consortium name="EnsemblMetazoa"/>
        </authorList>
    </citation>
    <scope>IDENTIFICATION</scope>
</reference>
<dbReference type="GO" id="GO:0005524">
    <property type="term" value="F:ATP binding"/>
    <property type="evidence" value="ECO:0007669"/>
    <property type="project" value="UniProtKB-UniRule"/>
</dbReference>
<feature type="region of interest" description="Disordered" evidence="7">
    <location>
        <begin position="303"/>
        <end position="342"/>
    </location>
</feature>
<dbReference type="PANTHER" id="PTHR21608:SF7">
    <property type="entry name" value="KINESIN-LIKE PROTEIN CG14535"/>
    <property type="match status" value="1"/>
</dbReference>
<comment type="similarity">
    <text evidence="5">Belongs to the TRAFAC class myosin-kinesin ATPase superfamily. Kinesin family.</text>
</comment>
<dbReference type="GO" id="GO:0008017">
    <property type="term" value="F:microtubule binding"/>
    <property type="evidence" value="ECO:0007669"/>
    <property type="project" value="InterPro"/>
</dbReference>
<feature type="compositionally biased region" description="Polar residues" evidence="7">
    <location>
        <begin position="209"/>
        <end position="232"/>
    </location>
</feature>
<dbReference type="PROSITE" id="PS50067">
    <property type="entry name" value="KINESIN_MOTOR_2"/>
    <property type="match status" value="1"/>
</dbReference>
<dbReference type="GO" id="GO:0003777">
    <property type="term" value="F:microtubule motor activity"/>
    <property type="evidence" value="ECO:0007669"/>
    <property type="project" value="InterPro"/>
</dbReference>